<dbReference type="AlphaFoldDB" id="A0A6G8PZZ1"/>
<dbReference type="Pfam" id="PF14534">
    <property type="entry name" value="DUF4440"/>
    <property type="match status" value="1"/>
</dbReference>
<dbReference type="Gene3D" id="3.10.450.50">
    <property type="match status" value="1"/>
</dbReference>
<feature type="region of interest" description="Disordered" evidence="1">
    <location>
        <begin position="48"/>
        <end position="114"/>
    </location>
</feature>
<dbReference type="SUPFAM" id="SSF54427">
    <property type="entry name" value="NTF2-like"/>
    <property type="match status" value="1"/>
</dbReference>
<evidence type="ECO:0000256" key="1">
    <source>
        <dbReference type="SAM" id="MobiDB-lite"/>
    </source>
</evidence>
<feature type="domain" description="DUF4440" evidence="2">
    <location>
        <begin position="5"/>
        <end position="93"/>
    </location>
</feature>
<protein>
    <submittedName>
        <fullName evidence="3">DUF4440 domain-containing protein</fullName>
    </submittedName>
</protein>
<dbReference type="InterPro" id="IPR032710">
    <property type="entry name" value="NTF2-like_dom_sf"/>
</dbReference>
<dbReference type="InterPro" id="IPR027843">
    <property type="entry name" value="DUF4440"/>
</dbReference>
<feature type="compositionally biased region" description="Polar residues" evidence="1">
    <location>
        <begin position="86"/>
        <end position="114"/>
    </location>
</feature>
<sequence length="114" mass="12536">MDERAVRQVLRAERERLDAGALDRLMSPHYLGVDAEGRCVDREQVLSSLRSGERGRDESRSDEHRVRVHGSTAVVVGRWRARGTNAGPSTTRRATSRHGSSTTAPGGWSATSRP</sequence>
<evidence type="ECO:0000259" key="2">
    <source>
        <dbReference type="Pfam" id="PF14534"/>
    </source>
</evidence>
<feature type="compositionally biased region" description="Basic and acidic residues" evidence="1">
    <location>
        <begin position="51"/>
        <end position="65"/>
    </location>
</feature>
<proteinExistence type="predicted"/>
<reference evidence="3 4" key="1">
    <citation type="submission" date="2019-10" db="EMBL/GenBank/DDBJ databases">
        <title>Rubrobacter sp nov SCSIO 52915 isolated from a deep-sea sediment in the South China Sea.</title>
        <authorList>
            <person name="Chen R.W."/>
        </authorList>
    </citation>
    <scope>NUCLEOTIDE SEQUENCE [LARGE SCALE GENOMIC DNA]</scope>
    <source>
        <strain evidence="3 4">SCSIO 52915</strain>
    </source>
</reference>
<evidence type="ECO:0000313" key="4">
    <source>
        <dbReference type="Proteomes" id="UP000502706"/>
    </source>
</evidence>
<name>A0A6G8PZZ1_9ACTN</name>
<organism evidence="3 4">
    <name type="scientific">Rubrobacter marinus</name>
    <dbReference type="NCBI Taxonomy" id="2653852"/>
    <lineage>
        <taxon>Bacteria</taxon>
        <taxon>Bacillati</taxon>
        <taxon>Actinomycetota</taxon>
        <taxon>Rubrobacteria</taxon>
        <taxon>Rubrobacterales</taxon>
        <taxon>Rubrobacteraceae</taxon>
        <taxon>Rubrobacter</taxon>
    </lineage>
</organism>
<keyword evidence="4" id="KW-1185">Reference proteome</keyword>
<dbReference type="Proteomes" id="UP000502706">
    <property type="component" value="Chromosome"/>
</dbReference>
<accession>A0A6G8PZZ1</accession>
<dbReference type="RefSeq" id="WP_166397466.1">
    <property type="nucleotide sequence ID" value="NZ_CP045121.1"/>
</dbReference>
<evidence type="ECO:0000313" key="3">
    <source>
        <dbReference type="EMBL" id="QIN79793.1"/>
    </source>
</evidence>
<dbReference type="KEGG" id="rmar:GBA65_16055"/>
<gene>
    <name evidence="3" type="ORF">GBA65_16055</name>
</gene>
<dbReference type="EMBL" id="CP045121">
    <property type="protein sequence ID" value="QIN79793.1"/>
    <property type="molecule type" value="Genomic_DNA"/>
</dbReference>